<comment type="caution">
    <text evidence="1">The sequence shown here is derived from an EMBL/GenBank/DDBJ whole genome shotgun (WGS) entry which is preliminary data.</text>
</comment>
<dbReference type="OrthoDB" id="26149at2759"/>
<dbReference type="InterPro" id="IPR011989">
    <property type="entry name" value="ARM-like"/>
</dbReference>
<dbReference type="InterPro" id="IPR016024">
    <property type="entry name" value="ARM-type_fold"/>
</dbReference>
<proteinExistence type="predicted"/>
<accession>A0A9W9LSV3</accession>
<reference evidence="1" key="2">
    <citation type="journal article" date="2023" name="IMA Fungus">
        <title>Comparative genomic study of the Penicillium genus elucidates a diverse pangenome and 15 lateral gene transfer events.</title>
        <authorList>
            <person name="Petersen C."/>
            <person name="Sorensen T."/>
            <person name="Nielsen M.R."/>
            <person name="Sondergaard T.E."/>
            <person name="Sorensen J.L."/>
            <person name="Fitzpatrick D.A."/>
            <person name="Frisvad J.C."/>
            <person name="Nielsen K.L."/>
        </authorList>
    </citation>
    <scope>NUCLEOTIDE SEQUENCE</scope>
    <source>
        <strain evidence="1">IBT 26290</strain>
    </source>
</reference>
<evidence type="ECO:0000313" key="1">
    <source>
        <dbReference type="EMBL" id="KAJ5175473.1"/>
    </source>
</evidence>
<keyword evidence="2" id="KW-1185">Reference proteome</keyword>
<dbReference type="Proteomes" id="UP001149163">
    <property type="component" value="Unassembled WGS sequence"/>
</dbReference>
<dbReference type="RefSeq" id="XP_056547081.1">
    <property type="nucleotide sequence ID" value="XM_056683475.1"/>
</dbReference>
<sequence length="712" mass="77835">MASTSGISTSNVAGTEAARQPCVPATSFDLPSVQQMFTELPGSSPSLTTQGTERLDLEAQEKMFRVLKTVIEKADGAAEAGNAFDLKELHASLEQADADARRGRRDPESLKVVLKALEQLWVSNSEFLVQAAEVLANGSRDPSWRGPIGNSGVLKFFLEVISSKNNVDAKLLLHSLRLVGNSCADTDENREIVVDGNYTLAIIRHFLNPELIHVAIPVIYNICMDYEPAHVQMAENRTAYIILKLLKEGAIKDNSALLSFSYDLVELASEQAQGIENSPDGTIWLLTELALAEETEFEHYSSLVNSLSMYLEKERFQNACISNNMVEGLLSVLRRSFSIEIDQSSKEEVQTLAQVRLKTNQALAEVSASSLFAENYPLDSALSRTLKSWIIADEDQLQICACVMLGNLARSDEVCQVMVRDLKIHEELISVLKSDSRGAVLHSALGFLKNLAIAGDNRISLAEAGIIPAVSRLWAFDSVPQVQFSAATIARQVIISSMDNILRLLAPLSEDPDSPAHNRTYLSLLLCLFEKTDSAPIKTEIGRTVASICRTVSPKARDGDEEAASLLEKLYTLHEGVARPVGTMITQSQWPVVRSEGWFALALMANNKLGCTAVVDCLHNEEVMGLLKQTLGGEASSSDDSAETNISQVAKDCDNAFVLVQELLKNECGALPAGYRGAIEDLVNDNALRNLKEGCFKQRNVKKSTESLICEK</sequence>
<reference evidence="1" key="1">
    <citation type="submission" date="2022-11" db="EMBL/GenBank/DDBJ databases">
        <authorList>
            <person name="Petersen C."/>
        </authorList>
    </citation>
    <scope>NUCLEOTIDE SEQUENCE</scope>
    <source>
        <strain evidence="1">IBT 26290</strain>
    </source>
</reference>
<evidence type="ECO:0008006" key="3">
    <source>
        <dbReference type="Google" id="ProtNLM"/>
    </source>
</evidence>
<dbReference type="AlphaFoldDB" id="A0A9W9LSV3"/>
<organism evidence="1 2">
    <name type="scientific">Penicillium canariense</name>
    <dbReference type="NCBI Taxonomy" id="189055"/>
    <lineage>
        <taxon>Eukaryota</taxon>
        <taxon>Fungi</taxon>
        <taxon>Dikarya</taxon>
        <taxon>Ascomycota</taxon>
        <taxon>Pezizomycotina</taxon>
        <taxon>Eurotiomycetes</taxon>
        <taxon>Eurotiomycetidae</taxon>
        <taxon>Eurotiales</taxon>
        <taxon>Aspergillaceae</taxon>
        <taxon>Penicillium</taxon>
    </lineage>
</organism>
<protein>
    <recommendedName>
        <fullName evidence="3">GTP binding protein</fullName>
    </recommendedName>
</protein>
<dbReference type="SUPFAM" id="SSF48371">
    <property type="entry name" value="ARM repeat"/>
    <property type="match status" value="1"/>
</dbReference>
<dbReference type="GeneID" id="81422651"/>
<dbReference type="EMBL" id="JAPQKN010000001">
    <property type="protein sequence ID" value="KAJ5175473.1"/>
    <property type="molecule type" value="Genomic_DNA"/>
</dbReference>
<gene>
    <name evidence="1" type="ORF">N7482_001350</name>
</gene>
<dbReference type="Gene3D" id="1.25.10.10">
    <property type="entry name" value="Leucine-rich Repeat Variant"/>
    <property type="match status" value="2"/>
</dbReference>
<dbReference type="GO" id="GO:0005085">
    <property type="term" value="F:guanyl-nucleotide exchange factor activity"/>
    <property type="evidence" value="ECO:0007669"/>
    <property type="project" value="InterPro"/>
</dbReference>
<dbReference type="PANTHER" id="PTHR10957">
    <property type="entry name" value="RAP1 GTPASE-GDP DISSOCIATION STIMULATOR 1"/>
    <property type="match status" value="1"/>
</dbReference>
<evidence type="ECO:0000313" key="2">
    <source>
        <dbReference type="Proteomes" id="UP001149163"/>
    </source>
</evidence>
<name>A0A9W9LSV3_9EURO</name>
<dbReference type="InterPro" id="IPR040144">
    <property type="entry name" value="RAP1GDS1"/>
</dbReference>